<dbReference type="PANTHER" id="PTHR43143:SF5">
    <property type="entry name" value="SECRETED PROTEIN"/>
    <property type="match status" value="1"/>
</dbReference>
<evidence type="ECO:0000313" key="4">
    <source>
        <dbReference type="Proteomes" id="UP000028713"/>
    </source>
</evidence>
<gene>
    <name evidence="3" type="ORF">IX39_20435</name>
</gene>
<dbReference type="eggNOG" id="COG1409">
    <property type="taxonomic scope" value="Bacteria"/>
</dbReference>
<dbReference type="PANTHER" id="PTHR43143">
    <property type="entry name" value="METALLOPHOSPHOESTERASE, CALCINEURIN SUPERFAMILY"/>
    <property type="match status" value="1"/>
</dbReference>
<evidence type="ECO:0000259" key="2">
    <source>
        <dbReference type="Pfam" id="PF00149"/>
    </source>
</evidence>
<dbReference type="Proteomes" id="UP000028713">
    <property type="component" value="Unassembled WGS sequence"/>
</dbReference>
<dbReference type="Pfam" id="PF00149">
    <property type="entry name" value="Metallophos"/>
    <property type="match status" value="1"/>
</dbReference>
<feature type="chain" id="PRO_5001800446" evidence="1">
    <location>
        <begin position="19"/>
        <end position="367"/>
    </location>
</feature>
<dbReference type="RefSeq" id="WP_034679779.1">
    <property type="nucleotide sequence ID" value="NZ_FPAP01000008.1"/>
</dbReference>
<proteinExistence type="predicted"/>
<name>A0A085YYU9_9FLAO</name>
<keyword evidence="1" id="KW-0732">Signal</keyword>
<dbReference type="SUPFAM" id="SSF56300">
    <property type="entry name" value="Metallo-dependent phosphatases"/>
    <property type="match status" value="1"/>
</dbReference>
<reference evidence="3 4" key="1">
    <citation type="submission" date="2014-07" db="EMBL/GenBank/DDBJ databases">
        <title>Genome of Chryseobacterium formosense LMG 24722.</title>
        <authorList>
            <person name="Pipes S.E."/>
            <person name="Stropko S.J."/>
            <person name="Newman J.D."/>
        </authorList>
    </citation>
    <scope>NUCLEOTIDE SEQUENCE [LARGE SCALE GENOMIC DNA]</scope>
    <source>
        <strain evidence="3 4">LMG 24722</strain>
    </source>
</reference>
<dbReference type="OrthoDB" id="9772095at2"/>
<dbReference type="GO" id="GO:0016787">
    <property type="term" value="F:hydrolase activity"/>
    <property type="evidence" value="ECO:0007669"/>
    <property type="project" value="InterPro"/>
</dbReference>
<evidence type="ECO:0000256" key="1">
    <source>
        <dbReference type="SAM" id="SignalP"/>
    </source>
</evidence>
<protein>
    <submittedName>
        <fullName evidence="3">Serine/threonine protein phosphatase</fullName>
    </submittedName>
</protein>
<dbReference type="InterPro" id="IPR004843">
    <property type="entry name" value="Calcineurin-like_PHP"/>
</dbReference>
<dbReference type="EMBL" id="JPRP01000006">
    <property type="protein sequence ID" value="KFE97362.1"/>
    <property type="molecule type" value="Genomic_DNA"/>
</dbReference>
<feature type="domain" description="Calcineurin-like phosphoesterase" evidence="2">
    <location>
        <begin position="36"/>
        <end position="280"/>
    </location>
</feature>
<dbReference type="InterPro" id="IPR029052">
    <property type="entry name" value="Metallo-depent_PP-like"/>
</dbReference>
<dbReference type="InterPro" id="IPR051918">
    <property type="entry name" value="STPP_CPPED1"/>
</dbReference>
<evidence type="ECO:0000313" key="3">
    <source>
        <dbReference type="EMBL" id="KFE97362.1"/>
    </source>
</evidence>
<dbReference type="AlphaFoldDB" id="A0A085YYU9"/>
<organism evidence="3 4">
    <name type="scientific">Chryseobacterium formosense</name>
    <dbReference type="NCBI Taxonomy" id="236814"/>
    <lineage>
        <taxon>Bacteria</taxon>
        <taxon>Pseudomonadati</taxon>
        <taxon>Bacteroidota</taxon>
        <taxon>Flavobacteriia</taxon>
        <taxon>Flavobacteriales</taxon>
        <taxon>Weeksellaceae</taxon>
        <taxon>Chryseobacterium group</taxon>
        <taxon>Chryseobacterium</taxon>
    </lineage>
</organism>
<dbReference type="STRING" id="236814.IX39_20435"/>
<feature type="signal peptide" evidence="1">
    <location>
        <begin position="1"/>
        <end position="18"/>
    </location>
</feature>
<dbReference type="Gene3D" id="3.60.21.10">
    <property type="match status" value="1"/>
</dbReference>
<comment type="caution">
    <text evidence="3">The sequence shown here is derived from an EMBL/GenBank/DDBJ whole genome shotgun (WGS) entry which is preliminary data.</text>
</comment>
<sequence>MKKNISLLLLFVFAIAFGQEKFQAPALDHEKSWSIILIPDTQNYVKWNKNQPILDLMVRWIENNISSLNIKMVCQVGDLVEHNNILNQGYDGDQSADDQWKSVQSILGRLNGKVPYVAATGNHDFSINDEGRRFSRYNEFFPSNFNNLNQKHLAQNFFNDAGAPSMENSVLELKNLNGLDYLFFSLEFAPRNQTLEWAKKVLDMPQYKNHRSVLVTHAFLNEKDMRTNKKNSWFMYEPFLIDNVPQKSKTITLPKSNNGEQIWEKLIQPSQNMQLVLSGHISGEGFRVDPNNYGKNVNQMLFDMQSEGGGHRNGNGGDGWLRILEFYPDNKTVKVKTYSPLFGISPVTQKDAYKKDPRNEFVFKLSE</sequence>
<accession>A0A085YYU9</accession>
<keyword evidence="4" id="KW-1185">Reference proteome</keyword>